<evidence type="ECO:0000313" key="2">
    <source>
        <dbReference type="EMBL" id="AAL88673.1"/>
    </source>
</evidence>
<keyword evidence="2" id="KW-0407">Ion channel</keyword>
<reference evidence="2" key="1">
    <citation type="submission" date="2002-02" db="EMBL/GenBank/DDBJ databases">
        <title>Expression and co-association of ERG1, KCNQ1 and KCNE1 potassium channel proteins in horse heart.</title>
        <authorList>
            <person name="Finley M.R."/>
            <person name="Li Y."/>
            <person name="Haut F."/>
            <person name="Lillich J."/>
            <person name="Mitchell K.E."/>
            <person name="Ganta S."/>
            <person name="Gilmour R.F."/>
            <person name="Freeman L.C."/>
        </authorList>
    </citation>
    <scope>NUCLEOTIDE SEQUENCE</scope>
</reference>
<sequence length="48" mass="5314">PIFVYHFAVFLIVLALPLSVLTTIEQYSLSTGPIILIDVLCVLEIAVR</sequence>
<feature type="non-terminal residue" evidence="2">
    <location>
        <position position="48"/>
    </location>
</feature>
<proteinExistence type="evidence at transcript level"/>
<protein>
    <submittedName>
        <fullName evidence="2">Potassium channel protein KCNQ1 isoform 1</fullName>
    </submittedName>
</protein>
<keyword evidence="2" id="KW-0813">Transport</keyword>
<accession>Q8SPX6</accession>
<evidence type="ECO:0000256" key="1">
    <source>
        <dbReference type="SAM" id="Phobius"/>
    </source>
</evidence>
<feature type="non-terminal residue" evidence="2">
    <location>
        <position position="1"/>
    </location>
</feature>
<name>Q8SPX6_HORSE</name>
<dbReference type="AlphaFoldDB" id="Q8SPX6"/>
<keyword evidence="1" id="KW-0472">Membrane</keyword>
<dbReference type="GO" id="GO:0034220">
    <property type="term" value="P:monoatomic ion transmembrane transport"/>
    <property type="evidence" value="ECO:0007669"/>
    <property type="project" value="UniProtKB-KW"/>
</dbReference>
<keyword evidence="2" id="KW-0406">Ion transport</keyword>
<organism evidence="2">
    <name type="scientific">Equus caballus</name>
    <name type="common">Horse</name>
    <dbReference type="NCBI Taxonomy" id="9796"/>
    <lineage>
        <taxon>Eukaryota</taxon>
        <taxon>Metazoa</taxon>
        <taxon>Chordata</taxon>
        <taxon>Craniata</taxon>
        <taxon>Vertebrata</taxon>
        <taxon>Euteleostomi</taxon>
        <taxon>Mammalia</taxon>
        <taxon>Eutheria</taxon>
        <taxon>Laurasiatheria</taxon>
        <taxon>Perissodactyla</taxon>
        <taxon>Equidae</taxon>
        <taxon>Equus</taxon>
    </lineage>
</organism>
<dbReference type="EMBL" id="AF482704">
    <property type="protein sequence ID" value="AAL88673.1"/>
    <property type="molecule type" value="mRNA"/>
</dbReference>
<keyword evidence="1" id="KW-0812">Transmembrane</keyword>
<keyword evidence="1" id="KW-1133">Transmembrane helix</keyword>
<feature type="transmembrane region" description="Helical" evidence="1">
    <location>
        <begin position="7"/>
        <end position="24"/>
    </location>
</feature>